<keyword evidence="2 6" id="KW-0813">Transport</keyword>
<feature type="transmembrane region" description="Helical" evidence="6">
    <location>
        <begin position="43"/>
        <end position="60"/>
    </location>
</feature>
<evidence type="ECO:0000256" key="3">
    <source>
        <dbReference type="ARBA" id="ARBA00022692"/>
    </source>
</evidence>
<comment type="caution">
    <text evidence="8">The sequence shown here is derived from an EMBL/GenBank/DDBJ whole genome shotgun (WGS) entry which is preliminary data.</text>
</comment>
<keyword evidence="9" id="KW-1185">Reference proteome</keyword>
<evidence type="ECO:0000313" key="8">
    <source>
        <dbReference type="EMBL" id="MBB3898253.1"/>
    </source>
</evidence>
<dbReference type="PANTHER" id="PTHR30177:SF30">
    <property type="entry name" value="GLYCINE BETAINE UPTAKE SYSTEM PERMEASE PROTEIN YEHY"/>
    <property type="match status" value="1"/>
</dbReference>
<feature type="transmembrane region" description="Helical" evidence="6">
    <location>
        <begin position="302"/>
        <end position="325"/>
    </location>
</feature>
<dbReference type="PANTHER" id="PTHR30177">
    <property type="entry name" value="GLYCINE BETAINE/L-PROLINE TRANSPORT SYSTEM PERMEASE PROTEIN PROW"/>
    <property type="match status" value="1"/>
</dbReference>
<accession>A0A840ACM7</accession>
<dbReference type="AlphaFoldDB" id="A0A840ACM7"/>
<dbReference type="InterPro" id="IPR051204">
    <property type="entry name" value="ABC_transp_perm/SBD"/>
</dbReference>
<name>A0A840ACM7_9PROT</name>
<dbReference type="EMBL" id="JACIDJ010000002">
    <property type="protein sequence ID" value="MBB3898253.1"/>
    <property type="molecule type" value="Genomic_DNA"/>
</dbReference>
<dbReference type="GO" id="GO:0031460">
    <property type="term" value="P:glycine betaine transport"/>
    <property type="evidence" value="ECO:0007669"/>
    <property type="project" value="TreeGrafter"/>
</dbReference>
<protein>
    <submittedName>
        <fullName evidence="8">Osmoprotectant transport system permease protein</fullName>
    </submittedName>
</protein>
<evidence type="ECO:0000313" key="9">
    <source>
        <dbReference type="Proteomes" id="UP000553193"/>
    </source>
</evidence>
<dbReference type="InterPro" id="IPR000515">
    <property type="entry name" value="MetI-like"/>
</dbReference>
<dbReference type="RefSeq" id="WP_207017961.1">
    <property type="nucleotide sequence ID" value="NZ_JACIDJ010000002.1"/>
</dbReference>
<comment type="similarity">
    <text evidence="6">Belongs to the binding-protein-dependent transport system permease family.</text>
</comment>
<dbReference type="GO" id="GO:0055085">
    <property type="term" value="P:transmembrane transport"/>
    <property type="evidence" value="ECO:0007669"/>
    <property type="project" value="InterPro"/>
</dbReference>
<dbReference type="Pfam" id="PF00528">
    <property type="entry name" value="BPD_transp_1"/>
    <property type="match status" value="1"/>
</dbReference>
<dbReference type="GO" id="GO:0005886">
    <property type="term" value="C:plasma membrane"/>
    <property type="evidence" value="ECO:0007669"/>
    <property type="project" value="UniProtKB-SubCell"/>
</dbReference>
<evidence type="ECO:0000256" key="1">
    <source>
        <dbReference type="ARBA" id="ARBA00004651"/>
    </source>
</evidence>
<keyword evidence="4 6" id="KW-1133">Transmembrane helix</keyword>
<dbReference type="PROSITE" id="PS50928">
    <property type="entry name" value="ABC_TM1"/>
    <property type="match status" value="1"/>
</dbReference>
<keyword evidence="5 6" id="KW-0472">Membrane</keyword>
<comment type="subcellular location">
    <subcellularLocation>
        <location evidence="1 6">Cell membrane</location>
        <topology evidence="1 6">Multi-pass membrane protein</topology>
    </subcellularLocation>
</comment>
<feature type="transmembrane region" description="Helical" evidence="6">
    <location>
        <begin position="199"/>
        <end position="226"/>
    </location>
</feature>
<feature type="transmembrane region" description="Helical" evidence="6">
    <location>
        <begin position="337"/>
        <end position="359"/>
    </location>
</feature>
<feature type="transmembrane region" description="Helical" evidence="6">
    <location>
        <begin position="94"/>
        <end position="115"/>
    </location>
</feature>
<dbReference type="InterPro" id="IPR035906">
    <property type="entry name" value="MetI-like_sf"/>
</dbReference>
<reference evidence="8 9" key="1">
    <citation type="submission" date="2020-08" db="EMBL/GenBank/DDBJ databases">
        <title>Genomic Encyclopedia of Type Strains, Phase IV (KMG-IV): sequencing the most valuable type-strain genomes for metagenomic binning, comparative biology and taxonomic classification.</title>
        <authorList>
            <person name="Goeker M."/>
        </authorList>
    </citation>
    <scope>NUCLEOTIDE SEQUENCE [LARGE SCALE GENOMIC DNA]</scope>
    <source>
        <strain evidence="8 9">DSM 19979</strain>
    </source>
</reference>
<sequence>MAPTWPRLLPAGLALAALILGPDALSLAPNRLMPGAPLSAHDVLPGWAWLAVPLLALGAAPWRLAPLAAAGALLVLLAGLGAGAAALLDGAAPAARATLGSAAWVALAALAALVFWPGQRRLLAAALLVLGLGVLAWGGVLDGFSLAVEFRARREAVGAALATHLWLSLSALGLASALASLLALAGLASARLAAFFDALLGGVQVVPAIALFGLLVPLLAALLGAFPGLRAAGFGAIGATPALIGIALYLSLPLLRALRTGLTATDPAVIQAATALGMGRGRMLAWVRLPLGLPHFLGGLRVAAVQAVGLVTLGGLVGAGGLGALVFEGMSQFATDLILLGALPVVALALAVDAGLGAMERRA</sequence>
<feature type="transmembrane region" description="Helical" evidence="6">
    <location>
        <begin position="122"/>
        <end position="145"/>
    </location>
</feature>
<proteinExistence type="inferred from homology"/>
<feature type="transmembrane region" description="Helical" evidence="6">
    <location>
        <begin position="165"/>
        <end position="187"/>
    </location>
</feature>
<dbReference type="Proteomes" id="UP000553193">
    <property type="component" value="Unassembled WGS sequence"/>
</dbReference>
<evidence type="ECO:0000259" key="7">
    <source>
        <dbReference type="PROSITE" id="PS50928"/>
    </source>
</evidence>
<feature type="domain" description="ABC transmembrane type-1" evidence="7">
    <location>
        <begin position="161"/>
        <end position="356"/>
    </location>
</feature>
<feature type="transmembrane region" description="Helical" evidence="6">
    <location>
        <begin position="232"/>
        <end position="252"/>
    </location>
</feature>
<evidence type="ECO:0000256" key="2">
    <source>
        <dbReference type="ARBA" id="ARBA00022448"/>
    </source>
</evidence>
<evidence type="ECO:0000256" key="4">
    <source>
        <dbReference type="ARBA" id="ARBA00022989"/>
    </source>
</evidence>
<feature type="transmembrane region" description="Helical" evidence="6">
    <location>
        <begin position="67"/>
        <end position="88"/>
    </location>
</feature>
<dbReference type="Gene3D" id="1.10.3720.10">
    <property type="entry name" value="MetI-like"/>
    <property type="match status" value="1"/>
</dbReference>
<evidence type="ECO:0000256" key="6">
    <source>
        <dbReference type="RuleBase" id="RU363032"/>
    </source>
</evidence>
<gene>
    <name evidence="8" type="ORF">GGQ83_001690</name>
</gene>
<dbReference type="SUPFAM" id="SSF161098">
    <property type="entry name" value="MetI-like"/>
    <property type="match status" value="1"/>
</dbReference>
<organism evidence="8 9">
    <name type="scientific">Roseococcus suduntuyensis</name>
    <dbReference type="NCBI Taxonomy" id="455361"/>
    <lineage>
        <taxon>Bacteria</taxon>
        <taxon>Pseudomonadati</taxon>
        <taxon>Pseudomonadota</taxon>
        <taxon>Alphaproteobacteria</taxon>
        <taxon>Acetobacterales</taxon>
        <taxon>Roseomonadaceae</taxon>
        <taxon>Roseococcus</taxon>
    </lineage>
</organism>
<evidence type="ECO:0000256" key="5">
    <source>
        <dbReference type="ARBA" id="ARBA00023136"/>
    </source>
</evidence>
<keyword evidence="3 6" id="KW-0812">Transmembrane</keyword>